<evidence type="ECO:0000313" key="3">
    <source>
        <dbReference type="EMBL" id="MBS2097557.1"/>
    </source>
</evidence>
<dbReference type="InterPro" id="IPR039069">
    <property type="entry name" value="CE7"/>
</dbReference>
<dbReference type="EMBL" id="JAGUCO010000002">
    <property type="protein sequence ID" value="MBS2097557.1"/>
    <property type="molecule type" value="Genomic_DNA"/>
</dbReference>
<protein>
    <submittedName>
        <fullName evidence="3">Acetylxylan esterase</fullName>
    </submittedName>
</protein>
<evidence type="ECO:0000256" key="1">
    <source>
        <dbReference type="SAM" id="SignalP"/>
    </source>
</evidence>
<keyword evidence="4" id="KW-1185">Reference proteome</keyword>
<dbReference type="InterPro" id="IPR008391">
    <property type="entry name" value="AXE1_dom"/>
</dbReference>
<evidence type="ECO:0000313" key="4">
    <source>
        <dbReference type="Proteomes" id="UP000708576"/>
    </source>
</evidence>
<organism evidence="3 4">
    <name type="scientific">Carboxylicivirga linearis</name>
    <dbReference type="NCBI Taxonomy" id="1628157"/>
    <lineage>
        <taxon>Bacteria</taxon>
        <taxon>Pseudomonadati</taxon>
        <taxon>Bacteroidota</taxon>
        <taxon>Bacteroidia</taxon>
        <taxon>Marinilabiliales</taxon>
        <taxon>Marinilabiliaceae</taxon>
        <taxon>Carboxylicivirga</taxon>
    </lineage>
</organism>
<accession>A0ABS5JRW4</accession>
<dbReference type="InterPro" id="IPR029058">
    <property type="entry name" value="AB_hydrolase_fold"/>
</dbReference>
<comment type="caution">
    <text evidence="3">The sequence shown here is derived from an EMBL/GenBank/DDBJ whole genome shotgun (WGS) entry which is preliminary data.</text>
</comment>
<proteinExistence type="predicted"/>
<dbReference type="Pfam" id="PF05448">
    <property type="entry name" value="AXE1"/>
    <property type="match status" value="1"/>
</dbReference>
<evidence type="ECO:0000259" key="2">
    <source>
        <dbReference type="Pfam" id="PF05448"/>
    </source>
</evidence>
<dbReference type="SUPFAM" id="SSF53474">
    <property type="entry name" value="alpha/beta-Hydrolases"/>
    <property type="match status" value="1"/>
</dbReference>
<gene>
    <name evidence="3" type="ORF">KEM10_04650</name>
</gene>
<name>A0ABS5JRW4_9BACT</name>
<dbReference type="Gene3D" id="3.40.50.1820">
    <property type="entry name" value="alpha/beta hydrolase"/>
    <property type="match status" value="1"/>
</dbReference>
<feature type="signal peptide" evidence="1">
    <location>
        <begin position="1"/>
        <end position="22"/>
    </location>
</feature>
<dbReference type="RefSeq" id="WP_212214113.1">
    <property type="nucleotide sequence ID" value="NZ_JAGUCO010000002.1"/>
</dbReference>
<feature type="chain" id="PRO_5047172847" evidence="1">
    <location>
        <begin position="23"/>
        <end position="425"/>
    </location>
</feature>
<dbReference type="PANTHER" id="PTHR40111">
    <property type="entry name" value="CEPHALOSPORIN-C DEACETYLASE"/>
    <property type="match status" value="1"/>
</dbReference>
<dbReference type="PANTHER" id="PTHR40111:SF1">
    <property type="entry name" value="CEPHALOSPORIN-C DEACETYLASE"/>
    <property type="match status" value="1"/>
</dbReference>
<reference evidence="3 4" key="1">
    <citation type="journal article" date="2015" name="Int. J. Syst. Evol. Microbiol.">
        <title>Carboxylicivirga linearis sp. nov., isolated from a sea cucumber culture pond.</title>
        <authorList>
            <person name="Wang F.Q."/>
            <person name="Zhou Y.X."/>
            <person name="Lin X.Z."/>
            <person name="Chen G.J."/>
            <person name="Du Z.J."/>
        </authorList>
    </citation>
    <scope>NUCLEOTIDE SEQUENCE [LARGE SCALE GENOMIC DNA]</scope>
    <source>
        <strain evidence="3 4">FB218</strain>
    </source>
</reference>
<keyword evidence="1" id="KW-0732">Signal</keyword>
<sequence length="425" mass="47704">MRICLLLFLVLSFNCASQNSPAPINLVDILLTPDHADWIYHTGEEAEVLITVLKFGVPVQGGEISYEFGPELLVSEKKGIIKLKDGKANINIGTADKPGFRQLKISVVVEGKIYKNQINLAFSPHLIETTQAYPSDFESFWVQNIAEVREKDFKTTLTHLPEYSTEKVVVYLFHLSNNSDKKSVYGYLCKPRAEGKYPVLFAPPGAGVKPIKPYMGFAEDGYISLSIEIHGINPMLDKNTYKQISRAFGKYMFVNLDKKEDYYYKNVYLSCVKCVDYLCTLPEFDGKNVFVTGGSQGGALSIITAALNEKVTALVAFYPALCDLSGYAKGRAGGWPHMFKNIELLTDERLMTSAYYDVVNFARMIKVPGFYSWGYNDRTCCPTSVYAAYNVITAPKENHITPISGHWRFGETNKKSLEFLKSQCK</sequence>
<dbReference type="Proteomes" id="UP000708576">
    <property type="component" value="Unassembled WGS sequence"/>
</dbReference>
<feature type="domain" description="Acetyl xylan esterase" evidence="2">
    <location>
        <begin position="130"/>
        <end position="421"/>
    </location>
</feature>